<dbReference type="InterPro" id="IPR016181">
    <property type="entry name" value="Acyl_CoA_acyltransferase"/>
</dbReference>
<proteinExistence type="predicted"/>
<dbReference type="AlphaFoldDB" id="A0A382U6Y4"/>
<evidence type="ECO:0000313" key="1">
    <source>
        <dbReference type="EMBL" id="SVD30064.1"/>
    </source>
</evidence>
<reference evidence="1" key="1">
    <citation type="submission" date="2018-05" db="EMBL/GenBank/DDBJ databases">
        <authorList>
            <person name="Lanie J.A."/>
            <person name="Ng W.-L."/>
            <person name="Kazmierczak K.M."/>
            <person name="Andrzejewski T.M."/>
            <person name="Davidsen T.M."/>
            <person name="Wayne K.J."/>
            <person name="Tettelin H."/>
            <person name="Glass J.I."/>
            <person name="Rusch D."/>
            <person name="Podicherti R."/>
            <person name="Tsui H.-C.T."/>
            <person name="Winkler M.E."/>
        </authorList>
    </citation>
    <scope>NUCLEOTIDE SEQUENCE</scope>
</reference>
<organism evidence="1">
    <name type="scientific">marine metagenome</name>
    <dbReference type="NCBI Taxonomy" id="408172"/>
    <lineage>
        <taxon>unclassified sequences</taxon>
        <taxon>metagenomes</taxon>
        <taxon>ecological metagenomes</taxon>
    </lineage>
</organism>
<protein>
    <recommendedName>
        <fullName evidence="2">N-acetyltransferase domain-containing protein</fullName>
    </recommendedName>
</protein>
<accession>A0A382U6Y4</accession>
<name>A0A382U6Y4_9ZZZZ</name>
<dbReference type="SUPFAM" id="SSF55729">
    <property type="entry name" value="Acyl-CoA N-acyltransferases (Nat)"/>
    <property type="match status" value="1"/>
</dbReference>
<sequence length="147" mass="17836">MYCRIRLQETNYQEYHNYRILDSSSFEKCFEIYREYVLYKGFEDTVPIFREEFELPHTDIIGYYDGNELVAFTLAYRFKSVNSVWADQFAWNYKNKKLSLGHKANKSEIALYKRLGYDYYYLGESSDYKSKLDGYEISDFFKTWQTT</sequence>
<dbReference type="EMBL" id="UINC01141997">
    <property type="protein sequence ID" value="SVD30064.1"/>
    <property type="molecule type" value="Genomic_DNA"/>
</dbReference>
<evidence type="ECO:0008006" key="2">
    <source>
        <dbReference type="Google" id="ProtNLM"/>
    </source>
</evidence>
<gene>
    <name evidence="1" type="ORF">METZ01_LOCUS382918</name>
</gene>